<dbReference type="OrthoDB" id="3232986at2759"/>
<name>A0A9P7E097_9AGAM</name>
<reference evidence="2" key="1">
    <citation type="journal article" date="2020" name="New Phytol.">
        <title>Comparative genomics reveals dynamic genome evolution in host specialist ectomycorrhizal fungi.</title>
        <authorList>
            <person name="Lofgren L.A."/>
            <person name="Nguyen N.H."/>
            <person name="Vilgalys R."/>
            <person name="Ruytinx J."/>
            <person name="Liao H.L."/>
            <person name="Branco S."/>
            <person name="Kuo A."/>
            <person name="LaButti K."/>
            <person name="Lipzen A."/>
            <person name="Andreopoulos W."/>
            <person name="Pangilinan J."/>
            <person name="Riley R."/>
            <person name="Hundley H."/>
            <person name="Na H."/>
            <person name="Barry K."/>
            <person name="Grigoriev I.V."/>
            <person name="Stajich J.E."/>
            <person name="Kennedy P.G."/>
        </authorList>
    </citation>
    <scope>NUCLEOTIDE SEQUENCE</scope>
    <source>
        <strain evidence="2">MN1</strain>
    </source>
</reference>
<gene>
    <name evidence="2" type="ORF">BJ212DRAFT_1535057</name>
</gene>
<dbReference type="Proteomes" id="UP000807769">
    <property type="component" value="Unassembled WGS sequence"/>
</dbReference>
<dbReference type="InterPro" id="IPR049233">
    <property type="entry name" value="DUF6830"/>
</dbReference>
<evidence type="ECO:0000313" key="3">
    <source>
        <dbReference type="Proteomes" id="UP000807769"/>
    </source>
</evidence>
<dbReference type="Pfam" id="PF20722">
    <property type="entry name" value="DUF6830"/>
    <property type="match status" value="1"/>
</dbReference>
<accession>A0A9P7E097</accession>
<sequence>MVLNSYLVQLTWIDDHDLKRISTVLAEFHTNKQAILDAGFCQGKGGKNIDNWYILKLELMQSIAPSIRNTGVSLQWTADTMEHAHITEIKDPTRSSNNNHYDAQICRHLDHADKCCCFGLTASLLDQSNQHAYPDEEDDNKIDVDVDHDHDVLVTINHHNYSWPITDYFAITQTLLHKDVGTIPWPLQTFIVAQHVAVHLAYDPSIRAISIDNTALKFNLPNLRPALADFLRCEDTYRNDHIHTIGGARRAKLNASLPFDKLQVWFKLWLQDMDIHKTSIVQPAQTLNCAPPCGLWTSGQYDTVIINHNGGYSWPTDGLRGHSVAQIRLIVCPIGKRGTEWPWKDRFLSYVQQFDIGDHAPATKLHLLKRAKWLNGTWIGDIIPVTQFRVPINIVPCFGSKADNHLTLYNSIEHLSEFWLNRYWDKNTFFPLLM</sequence>
<dbReference type="AlphaFoldDB" id="A0A9P7E097"/>
<dbReference type="GeneID" id="64635821"/>
<evidence type="ECO:0000259" key="1">
    <source>
        <dbReference type="Pfam" id="PF20722"/>
    </source>
</evidence>
<organism evidence="2 3">
    <name type="scientific">Suillus subaureus</name>
    <dbReference type="NCBI Taxonomy" id="48587"/>
    <lineage>
        <taxon>Eukaryota</taxon>
        <taxon>Fungi</taxon>
        <taxon>Dikarya</taxon>
        <taxon>Basidiomycota</taxon>
        <taxon>Agaricomycotina</taxon>
        <taxon>Agaricomycetes</taxon>
        <taxon>Agaricomycetidae</taxon>
        <taxon>Boletales</taxon>
        <taxon>Suillineae</taxon>
        <taxon>Suillaceae</taxon>
        <taxon>Suillus</taxon>
    </lineage>
</organism>
<protein>
    <recommendedName>
        <fullName evidence="1">DUF6830 domain-containing protein</fullName>
    </recommendedName>
</protein>
<keyword evidence="3" id="KW-1185">Reference proteome</keyword>
<evidence type="ECO:0000313" key="2">
    <source>
        <dbReference type="EMBL" id="KAG1807769.1"/>
    </source>
</evidence>
<dbReference type="EMBL" id="JABBWG010000041">
    <property type="protein sequence ID" value="KAG1807769.1"/>
    <property type="molecule type" value="Genomic_DNA"/>
</dbReference>
<comment type="caution">
    <text evidence="2">The sequence shown here is derived from an EMBL/GenBank/DDBJ whole genome shotgun (WGS) entry which is preliminary data.</text>
</comment>
<dbReference type="RefSeq" id="XP_041188227.1">
    <property type="nucleotide sequence ID" value="XM_041341805.1"/>
</dbReference>
<feature type="domain" description="DUF6830" evidence="1">
    <location>
        <begin position="167"/>
        <end position="326"/>
    </location>
</feature>
<proteinExistence type="predicted"/>